<evidence type="ECO:0000256" key="1">
    <source>
        <dbReference type="SAM" id="MobiDB-lite"/>
    </source>
</evidence>
<dbReference type="Gene3D" id="3.40.50.1820">
    <property type="entry name" value="alpha/beta hydrolase"/>
    <property type="match status" value="1"/>
</dbReference>
<keyword evidence="3" id="KW-1185">Reference proteome</keyword>
<organism evidence="2 3">
    <name type="scientific">Chitinophaga costaii</name>
    <dbReference type="NCBI Taxonomy" id="1335309"/>
    <lineage>
        <taxon>Bacteria</taxon>
        <taxon>Pseudomonadati</taxon>
        <taxon>Bacteroidota</taxon>
        <taxon>Chitinophagia</taxon>
        <taxon>Chitinophagales</taxon>
        <taxon>Chitinophagaceae</taxon>
        <taxon>Chitinophaga</taxon>
    </lineage>
</organism>
<feature type="compositionally biased region" description="Gly residues" evidence="1">
    <location>
        <begin position="308"/>
        <end position="319"/>
    </location>
</feature>
<dbReference type="InterPro" id="IPR029058">
    <property type="entry name" value="AB_hydrolase_fold"/>
</dbReference>
<name>A0A1C4EA58_9BACT</name>
<proteinExistence type="predicted"/>
<dbReference type="PANTHER" id="PTHR32305:SF15">
    <property type="entry name" value="PROTEIN RHSA-RELATED"/>
    <property type="match status" value="1"/>
</dbReference>
<dbReference type="InterPro" id="IPR050708">
    <property type="entry name" value="T6SS_VgrG/RHS"/>
</dbReference>
<sequence length="681" mass="74970">MYNGNISYTTLALPGFNQGVPVGYSYGYDRLNRLRYMRYNLFDSVATQWSNSNAVNDYKEIVRYDANGNTLNYQRNGTTQNSRALAMDQLSYFYQPGNNRLTYIRDAVNKDNYKEDLDNQPLNNYQYDQIGNLTQDLSGGVTSIQWTVYGKIRSVSRGTAYGISYGYDPGGNRVSKTITSSTPSTSFYIRDAQGNVLALYEYKAGVLTWKEQHLYGSKRLGMWQPNRPVGDSLLTQTRQDTVFTGDKQYELSNHLGNVLATVSDKKIAVPLNDSTTAYYTAALLSQTDYYPFGMIMPGRGSQYDAGTSNGGTGGTGNGGSVDCADGSLPDNLQINERGADDPGAYKARNSVGFTESFVADGSSFVVTIDPDAAECVPVVPGGGSGGVGGAPEYHDGYRYGFNGKENDNEVKGDGDQQDYGMRIYDPRAGRFLSVDPITAKYPELTPYQFASNSPIDAIDLDGLEAFFIHGTVNNSSRWTENSRTVPTLIRLTNNKYKNTGFNWKAPLLNNVNDRTVAAKQLTAYVLSHRVTGEEITLIGHSHGGNVAIQAADMIYKATGEKVNIITISTPAYNQTYSKENPRNSKGINDHIALWNKDDMVAGGLAGDHYFTNSPKTRNIELNVDRFYVSEKPIKDRWGKVTVTRTVDGVGAHSVDIDHPEVINEAIDQGKIPKLNLVKPKI</sequence>
<dbReference type="SUPFAM" id="SSF53474">
    <property type="entry name" value="alpha/beta-Hydrolases"/>
    <property type="match status" value="1"/>
</dbReference>
<dbReference type="InterPro" id="IPR022385">
    <property type="entry name" value="Rhs_assc_core"/>
</dbReference>
<dbReference type="Proteomes" id="UP000242818">
    <property type="component" value="Unassembled WGS sequence"/>
</dbReference>
<dbReference type="Gene3D" id="2.180.10.10">
    <property type="entry name" value="RHS repeat-associated core"/>
    <property type="match status" value="1"/>
</dbReference>
<dbReference type="AlphaFoldDB" id="A0A1C4EA58"/>
<dbReference type="PANTHER" id="PTHR32305">
    <property type="match status" value="1"/>
</dbReference>
<evidence type="ECO:0000313" key="2">
    <source>
        <dbReference type="EMBL" id="SCC40430.1"/>
    </source>
</evidence>
<feature type="region of interest" description="Disordered" evidence="1">
    <location>
        <begin position="305"/>
        <end position="330"/>
    </location>
</feature>
<reference evidence="2 3" key="1">
    <citation type="submission" date="2016-08" db="EMBL/GenBank/DDBJ databases">
        <authorList>
            <person name="Seilhamer J.J."/>
        </authorList>
    </citation>
    <scope>NUCLEOTIDE SEQUENCE [LARGE SCALE GENOMIC DNA]</scope>
    <source>
        <strain evidence="2 3">A37T2</strain>
    </source>
</reference>
<dbReference type="NCBIfam" id="TIGR03696">
    <property type="entry name" value="Rhs_assc_core"/>
    <property type="match status" value="1"/>
</dbReference>
<protein>
    <submittedName>
        <fullName evidence="2">RHS repeat-associated core domain-containing protein</fullName>
    </submittedName>
</protein>
<evidence type="ECO:0000313" key="3">
    <source>
        <dbReference type="Proteomes" id="UP000242818"/>
    </source>
</evidence>
<dbReference type="STRING" id="1335309.GA0116948_107199"/>
<dbReference type="RefSeq" id="WP_089712509.1">
    <property type="nucleotide sequence ID" value="NZ_FMAR01000007.1"/>
</dbReference>
<accession>A0A1C4EA58</accession>
<dbReference type="OrthoDB" id="2972467at2"/>
<dbReference type="EMBL" id="FMAR01000007">
    <property type="protein sequence ID" value="SCC40430.1"/>
    <property type="molecule type" value="Genomic_DNA"/>
</dbReference>
<gene>
    <name evidence="2" type="ORF">GA0116948_107199</name>
</gene>